<accession>A0A1I7S8E0</accession>
<evidence type="ECO:0000313" key="4">
    <source>
        <dbReference type="EMBL" id="CAG9121001.1"/>
    </source>
</evidence>
<evidence type="ECO:0000313" key="7">
    <source>
        <dbReference type="WBParaSite" id="BXY_0928300.1"/>
    </source>
</evidence>
<evidence type="ECO:0000313" key="3">
    <source>
        <dbReference type="EMBL" id="CAD5230114.1"/>
    </source>
</evidence>
<evidence type="ECO:0000313" key="6">
    <source>
        <dbReference type="Proteomes" id="UP000659654"/>
    </source>
</evidence>
<dbReference type="Proteomes" id="UP000582659">
    <property type="component" value="Unassembled WGS sequence"/>
</dbReference>
<feature type="compositionally biased region" description="Polar residues" evidence="1">
    <location>
        <begin position="628"/>
        <end position="641"/>
    </location>
</feature>
<feature type="compositionally biased region" description="Basic and acidic residues" evidence="1">
    <location>
        <begin position="188"/>
        <end position="201"/>
    </location>
</feature>
<proteinExistence type="predicted"/>
<feature type="region of interest" description="Disordered" evidence="1">
    <location>
        <begin position="474"/>
        <end position="664"/>
    </location>
</feature>
<feature type="compositionally biased region" description="Polar residues" evidence="1">
    <location>
        <begin position="593"/>
        <end position="611"/>
    </location>
</feature>
<feature type="compositionally biased region" description="Low complexity" evidence="1">
    <location>
        <begin position="861"/>
        <end position="876"/>
    </location>
</feature>
<evidence type="ECO:0000256" key="1">
    <source>
        <dbReference type="SAM" id="MobiDB-lite"/>
    </source>
</evidence>
<reference evidence="4" key="2">
    <citation type="submission" date="2020-08" db="EMBL/GenBank/DDBJ databases">
        <authorList>
            <person name="Kikuchi T."/>
        </authorList>
    </citation>
    <scope>NUCLEOTIDE SEQUENCE</scope>
    <source>
        <strain evidence="3">Ka4C1</strain>
    </source>
</reference>
<organism evidence="5 7">
    <name type="scientific">Bursaphelenchus xylophilus</name>
    <name type="common">Pinewood nematode worm</name>
    <name type="synonym">Aphelenchoides xylophilus</name>
    <dbReference type="NCBI Taxonomy" id="6326"/>
    <lineage>
        <taxon>Eukaryota</taxon>
        <taxon>Metazoa</taxon>
        <taxon>Ecdysozoa</taxon>
        <taxon>Nematoda</taxon>
        <taxon>Chromadorea</taxon>
        <taxon>Rhabditida</taxon>
        <taxon>Tylenchina</taxon>
        <taxon>Tylenchomorpha</taxon>
        <taxon>Aphelenchoidea</taxon>
        <taxon>Aphelenchoididae</taxon>
        <taxon>Bursaphelenchus</taxon>
    </lineage>
</organism>
<dbReference type="EMBL" id="CAJFCV020000005">
    <property type="protein sequence ID" value="CAG9121001.1"/>
    <property type="molecule type" value="Genomic_DNA"/>
</dbReference>
<dbReference type="Proteomes" id="UP000659654">
    <property type="component" value="Unassembled WGS sequence"/>
</dbReference>
<feature type="region of interest" description="Disordered" evidence="1">
    <location>
        <begin position="274"/>
        <end position="334"/>
    </location>
</feature>
<feature type="compositionally biased region" description="Polar residues" evidence="1">
    <location>
        <begin position="236"/>
        <end position="249"/>
    </location>
</feature>
<feature type="signal peptide" evidence="2">
    <location>
        <begin position="1"/>
        <end position="16"/>
    </location>
</feature>
<feature type="compositionally biased region" description="Polar residues" evidence="1">
    <location>
        <begin position="782"/>
        <end position="830"/>
    </location>
</feature>
<feature type="compositionally biased region" description="Low complexity" evidence="1">
    <location>
        <begin position="102"/>
        <end position="124"/>
    </location>
</feature>
<protein>
    <submittedName>
        <fullName evidence="3">(pine wood nematode) hypothetical protein</fullName>
    </submittedName>
</protein>
<feature type="region of interest" description="Disordered" evidence="1">
    <location>
        <begin position="857"/>
        <end position="878"/>
    </location>
</feature>
<feature type="region of interest" description="Disordered" evidence="1">
    <location>
        <begin position="395"/>
        <end position="422"/>
    </location>
</feature>
<feature type="chain" id="PRO_5036022099" evidence="2">
    <location>
        <begin position="17"/>
        <end position="1213"/>
    </location>
</feature>
<dbReference type="OrthoDB" id="10682774at2759"/>
<feature type="compositionally biased region" description="Polar residues" evidence="1">
    <location>
        <begin position="127"/>
        <end position="136"/>
    </location>
</feature>
<feature type="compositionally biased region" description="Polar residues" evidence="1">
    <location>
        <begin position="710"/>
        <end position="769"/>
    </location>
</feature>
<dbReference type="EMBL" id="CAJFDI010000005">
    <property type="protein sequence ID" value="CAD5230114.1"/>
    <property type="molecule type" value="Genomic_DNA"/>
</dbReference>
<feature type="region of interest" description="Disordered" evidence="1">
    <location>
        <begin position="363"/>
        <end position="383"/>
    </location>
</feature>
<evidence type="ECO:0000256" key="2">
    <source>
        <dbReference type="SAM" id="SignalP"/>
    </source>
</evidence>
<feature type="region of interest" description="Disordered" evidence="1">
    <location>
        <begin position="223"/>
        <end position="249"/>
    </location>
</feature>
<feature type="compositionally biased region" description="Polar residues" evidence="1">
    <location>
        <begin position="475"/>
        <end position="489"/>
    </location>
</feature>
<feature type="compositionally biased region" description="Polar residues" evidence="1">
    <location>
        <begin position="506"/>
        <end position="542"/>
    </location>
</feature>
<gene>
    <name evidence="3" type="ORF">BXYJ_LOCUS10825</name>
</gene>
<keyword evidence="6" id="KW-1185">Reference proteome</keyword>
<dbReference type="WBParaSite" id="BXY_0928300.1">
    <property type="protein sequence ID" value="BXY_0928300.1"/>
    <property type="gene ID" value="BXY_0928300"/>
</dbReference>
<feature type="region of interest" description="Disordered" evidence="1">
    <location>
        <begin position="697"/>
        <end position="830"/>
    </location>
</feature>
<reference evidence="7" key="1">
    <citation type="submission" date="2016-11" db="UniProtKB">
        <authorList>
            <consortium name="WormBaseParasite"/>
        </authorList>
    </citation>
    <scope>IDENTIFICATION</scope>
</reference>
<feature type="compositionally biased region" description="Low complexity" evidence="1">
    <location>
        <begin position="556"/>
        <end position="565"/>
    </location>
</feature>
<feature type="region of interest" description="Disordered" evidence="1">
    <location>
        <begin position="96"/>
        <end position="206"/>
    </location>
</feature>
<dbReference type="AlphaFoldDB" id="A0A1I7S8E0"/>
<dbReference type="Proteomes" id="UP000095284">
    <property type="component" value="Unplaced"/>
</dbReference>
<evidence type="ECO:0000313" key="5">
    <source>
        <dbReference type="Proteomes" id="UP000095284"/>
    </source>
</evidence>
<sequence>MLPRLLLLLPSIAVLCQQNSRIQPSGYEENQKWPVQQQSVRHDLDSTAMDQFYGGITTANKVVRPTIPATMAKSQPTKPKYDFPEFHPTLDELTSILPEPSTTPFPQTVYRTTTTTSRPTTTPRVIFNQQSTIPSRSRNRQPFAENRDKPERLYQNVGQNFELNFDRSPVNFQKDERRPRPSPNGPRNDQRARVSQRKPEIEESNDVYAMVTKQSLDYLRKNMPQTANRGSGRPTVPTNRQFTSPEGSNQQFWAQNRQGFRDQQNLPTFAGIQSNLGYRSGEMPEGYRTGPEFTASPEKPYGNNRSPYSAERPDIRPSPAIDQQGYEANSNANYNAPGHYGHVAFNSSRDRALQYASDQAEPPIYEPQRDTRLPASASPYDQIPRRDTRILPGRTQFQPTRDDYTAPLSRNPHQNPFNTDENRDITDLRTHEGVAPIQPINSQRDPQFAPNDGRYGYNIESGNQFGSQLPGYAGNNFNRDNGQNRQQILRNGPNEETGYVTARPPFTSSNNDEYGNSESSRRPQFNSDAAINSYGSPSNRNTVGFGAQEDQERTTTEATISTGETPEITAESATQGSNRPFEGSRVTVEGNRDTTNQRTWSNRPNSQTRPNLMQVERSGYNLPGGQGRNLNQDPRYTQFNADSAPGSLHPSTRKPSGFAGIIIGPTQGAGPYEIENSGYQSNQKASHVYEQYTRPNLQQNKDGGYDGATVSGQNRPTNRPTDSSGYGRQYSRENSNPYAGSRSNYSPRPTQYKSDPYSTTSNYNEVSSTPRRDQTTRAGYEPSTSSTLDESIFSTTANPYETQYTTTNNPYDASNTSPRSHGLNVNQLRNTKPVSSGYDWEDYVNQYKTRTQVSNTGYYHRPQTTTGSTRRPTTNPYGHMERTTVATPYESVHTTASNRDPFPIPRALFVVDNGYEGTSKSPVSQSLDSEIRRLRDKLNKIEAFTKYTLDNKDSRTTSIPRVSNGYDELLFSNDTDEQLLNGTLTTIMSDFVTNDTDANDTTKGPSNSQKTEVILPHSVTVIEPSHTHPTTTTAAAETTSLTFLGTTESAETTELPATTTEANTLISLAKEQEIGKDEVLDDTTAKLLKALHEDLLVKKGDKEGNVSRSQDGKDLVTVEKTVMLLTLPESNETISGDVMVVEKNSTASTTETVFPPVDDSTTMASTTISTVDDATATGNATVSEIDDATNTTTLAPIVFPAPKQGEGKPSMTI</sequence>
<name>A0A1I7S8E0_BURXY</name>
<keyword evidence="2" id="KW-0732">Signal</keyword>